<organism evidence="18 19">
    <name type="scientific">Microvenator marinus</name>
    <dbReference type="NCBI Taxonomy" id="2600177"/>
    <lineage>
        <taxon>Bacteria</taxon>
        <taxon>Deltaproteobacteria</taxon>
        <taxon>Bradymonadales</taxon>
        <taxon>Microvenatoraceae</taxon>
        <taxon>Microvenator</taxon>
    </lineage>
</organism>
<keyword evidence="7 15" id="KW-0479">Metal-binding</keyword>
<dbReference type="InterPro" id="IPR059000">
    <property type="entry name" value="ATPase_P-type_domA"/>
</dbReference>
<evidence type="ECO:0000256" key="11">
    <source>
        <dbReference type="ARBA" id="ARBA00022967"/>
    </source>
</evidence>
<dbReference type="SUPFAM" id="SSF56784">
    <property type="entry name" value="HAD-like"/>
    <property type="match status" value="1"/>
</dbReference>
<evidence type="ECO:0000313" key="18">
    <source>
        <dbReference type="EMBL" id="QED27772.1"/>
    </source>
</evidence>
<feature type="transmembrane region" description="Helical" evidence="15">
    <location>
        <begin position="413"/>
        <end position="435"/>
    </location>
</feature>
<dbReference type="GO" id="GO:0005507">
    <property type="term" value="F:copper ion binding"/>
    <property type="evidence" value="ECO:0007669"/>
    <property type="project" value="TreeGrafter"/>
</dbReference>
<dbReference type="GO" id="GO:0005886">
    <property type="term" value="C:plasma membrane"/>
    <property type="evidence" value="ECO:0007669"/>
    <property type="project" value="UniProtKB-SubCell"/>
</dbReference>
<evidence type="ECO:0000256" key="8">
    <source>
        <dbReference type="ARBA" id="ARBA00022741"/>
    </source>
</evidence>
<feature type="transmembrane region" description="Helical" evidence="15">
    <location>
        <begin position="441"/>
        <end position="464"/>
    </location>
</feature>
<evidence type="ECO:0000256" key="2">
    <source>
        <dbReference type="ARBA" id="ARBA00006024"/>
    </source>
</evidence>
<keyword evidence="13" id="KW-0406">Ion transport</keyword>
<dbReference type="InterPro" id="IPR023298">
    <property type="entry name" value="ATPase_P-typ_TM_dom_sf"/>
</dbReference>
<dbReference type="InterPro" id="IPR023214">
    <property type="entry name" value="HAD_sf"/>
</dbReference>
<evidence type="ECO:0000313" key="19">
    <source>
        <dbReference type="Proteomes" id="UP000321595"/>
    </source>
</evidence>
<evidence type="ECO:0000256" key="10">
    <source>
        <dbReference type="ARBA" id="ARBA00022842"/>
    </source>
</evidence>
<dbReference type="Pfam" id="PF00122">
    <property type="entry name" value="E1-E2_ATPase"/>
    <property type="match status" value="1"/>
</dbReference>
<evidence type="ECO:0000256" key="9">
    <source>
        <dbReference type="ARBA" id="ARBA00022840"/>
    </source>
</evidence>
<dbReference type="OrthoDB" id="2490525at2"/>
<dbReference type="NCBIfam" id="TIGR01494">
    <property type="entry name" value="ATPase_P-type"/>
    <property type="match status" value="1"/>
</dbReference>
<dbReference type="AlphaFoldDB" id="A0A5B8XPG1"/>
<keyword evidence="3" id="KW-0813">Transport</keyword>
<feature type="transmembrane region" description="Helical" evidence="15">
    <location>
        <begin position="735"/>
        <end position="751"/>
    </location>
</feature>
<keyword evidence="6 15" id="KW-0812">Transmembrane</keyword>
<evidence type="ECO:0000256" key="1">
    <source>
        <dbReference type="ARBA" id="ARBA00004651"/>
    </source>
</evidence>
<dbReference type="PRINTS" id="PR00119">
    <property type="entry name" value="CATATPASE"/>
</dbReference>
<dbReference type="PANTHER" id="PTHR43520">
    <property type="entry name" value="ATP7, ISOFORM B"/>
    <property type="match status" value="1"/>
</dbReference>
<dbReference type="NCBIfam" id="TIGR01512">
    <property type="entry name" value="ATPase-IB2_Cd"/>
    <property type="match status" value="1"/>
</dbReference>
<dbReference type="InterPro" id="IPR008250">
    <property type="entry name" value="ATPase_P-typ_transduc_dom_A_sf"/>
</dbReference>
<dbReference type="InterPro" id="IPR023299">
    <property type="entry name" value="ATPase_P-typ_cyto_dom_N"/>
</dbReference>
<dbReference type="GO" id="GO:0055070">
    <property type="term" value="P:copper ion homeostasis"/>
    <property type="evidence" value="ECO:0007669"/>
    <property type="project" value="TreeGrafter"/>
</dbReference>
<dbReference type="GO" id="GO:0043682">
    <property type="term" value="F:P-type divalent copper transporter activity"/>
    <property type="evidence" value="ECO:0007669"/>
    <property type="project" value="TreeGrafter"/>
</dbReference>
<dbReference type="KEGG" id="bbae:FRD01_11110"/>
<keyword evidence="5" id="KW-0597">Phosphoprotein</keyword>
<dbReference type="SUPFAM" id="SSF81665">
    <property type="entry name" value="Calcium ATPase, transmembrane domain M"/>
    <property type="match status" value="1"/>
</dbReference>
<keyword evidence="11" id="KW-1278">Translocase</keyword>
<dbReference type="CDD" id="cd00371">
    <property type="entry name" value="HMA"/>
    <property type="match status" value="1"/>
</dbReference>
<keyword evidence="8 15" id="KW-0547">Nucleotide-binding</keyword>
<protein>
    <submittedName>
        <fullName evidence="18">Cadmium-translocating P-type ATPase</fullName>
        <ecNumber evidence="18">3.6.3.3</ecNumber>
    </submittedName>
</protein>
<keyword evidence="4 15" id="KW-1003">Cell membrane</keyword>
<evidence type="ECO:0000256" key="13">
    <source>
        <dbReference type="ARBA" id="ARBA00023065"/>
    </source>
</evidence>
<evidence type="ECO:0000256" key="6">
    <source>
        <dbReference type="ARBA" id="ARBA00022692"/>
    </source>
</evidence>
<evidence type="ECO:0000256" key="15">
    <source>
        <dbReference type="RuleBase" id="RU362081"/>
    </source>
</evidence>
<dbReference type="GO" id="GO:0005524">
    <property type="term" value="F:ATP binding"/>
    <property type="evidence" value="ECO:0007669"/>
    <property type="project" value="UniProtKB-UniRule"/>
</dbReference>
<evidence type="ECO:0000259" key="17">
    <source>
        <dbReference type="PROSITE" id="PS50846"/>
    </source>
</evidence>
<dbReference type="Gene3D" id="3.40.1110.10">
    <property type="entry name" value="Calcium-transporting ATPase, cytoplasmic domain N"/>
    <property type="match status" value="1"/>
</dbReference>
<dbReference type="Gene3D" id="3.30.70.100">
    <property type="match status" value="1"/>
</dbReference>
<feature type="domain" description="HMA" evidence="17">
    <location>
        <begin position="79"/>
        <end position="145"/>
    </location>
</feature>
<dbReference type="InterPro" id="IPR027256">
    <property type="entry name" value="P-typ_ATPase_IB"/>
</dbReference>
<evidence type="ECO:0000256" key="7">
    <source>
        <dbReference type="ARBA" id="ARBA00022723"/>
    </source>
</evidence>
<dbReference type="SFLD" id="SFLDF00027">
    <property type="entry name" value="p-type_atpase"/>
    <property type="match status" value="1"/>
</dbReference>
<comment type="subcellular location">
    <subcellularLocation>
        <location evidence="1">Cell membrane</location>
        <topology evidence="1">Multi-pass membrane protein</topology>
    </subcellularLocation>
</comment>
<keyword evidence="18" id="KW-0378">Hydrolase</keyword>
<dbReference type="Pfam" id="PF00702">
    <property type="entry name" value="Hydrolase"/>
    <property type="match status" value="1"/>
</dbReference>
<evidence type="ECO:0000256" key="5">
    <source>
        <dbReference type="ARBA" id="ARBA00022553"/>
    </source>
</evidence>
<dbReference type="InterPro" id="IPR001757">
    <property type="entry name" value="P_typ_ATPase"/>
</dbReference>
<dbReference type="Gene3D" id="2.70.150.10">
    <property type="entry name" value="Calcium-transporting ATPase, cytoplasmic transduction domain A"/>
    <property type="match status" value="1"/>
</dbReference>
<dbReference type="InterPro" id="IPR044492">
    <property type="entry name" value="P_typ_ATPase_HD_dom"/>
</dbReference>
<dbReference type="InterPro" id="IPR036163">
    <property type="entry name" value="HMA_dom_sf"/>
</dbReference>
<keyword evidence="14 15" id="KW-0472">Membrane</keyword>
<evidence type="ECO:0000256" key="4">
    <source>
        <dbReference type="ARBA" id="ARBA00022475"/>
    </source>
</evidence>
<dbReference type="PANTHER" id="PTHR43520:SF5">
    <property type="entry name" value="CATION-TRANSPORTING P-TYPE ATPASE-RELATED"/>
    <property type="match status" value="1"/>
</dbReference>
<accession>A0A5B8XPG1</accession>
<evidence type="ECO:0000256" key="12">
    <source>
        <dbReference type="ARBA" id="ARBA00022989"/>
    </source>
</evidence>
<keyword evidence="9 15" id="KW-0067">ATP-binding</keyword>
<keyword evidence="12 15" id="KW-1133">Transmembrane helix</keyword>
<evidence type="ECO:0000256" key="3">
    <source>
        <dbReference type="ARBA" id="ARBA00022448"/>
    </source>
</evidence>
<dbReference type="PROSITE" id="PS50846">
    <property type="entry name" value="HMA_2"/>
    <property type="match status" value="1"/>
</dbReference>
<dbReference type="InterPro" id="IPR006121">
    <property type="entry name" value="HMA_dom"/>
</dbReference>
<dbReference type="RefSeq" id="WP_146959605.1">
    <property type="nucleotide sequence ID" value="NZ_CP042467.1"/>
</dbReference>
<feature type="region of interest" description="Disordered" evidence="16">
    <location>
        <begin position="786"/>
        <end position="813"/>
    </location>
</feature>
<dbReference type="PROSITE" id="PS00154">
    <property type="entry name" value="ATPASE_E1_E2"/>
    <property type="match status" value="1"/>
</dbReference>
<sequence length="813" mass="86464">MKQACDHCGQPLGEVVKDDDGHAFCCVGCRAVYHAIHSAGMSRFYDLKAGAEGPPAPVEFDEVDLGLLDDIHQNEDGTCEVDLHLDGVHCAGCVWIVEKMPQAIDGVVDARLNLSRARLTLRWQPEAVELDDMGRWLARFGYQVHRLNSKTARSSAEDALLLKLGVAWALAANVMLLAITLYSGLDVGLEAGLRTAALWLSLILTTISVFYAGQEFFRRAWASVWPWAGLHRLSVDVPISVGVFLGWSYSAWATIAGSAEVWFDSIAVLIAALLSARYLQLRGRRRATDSAERLLELIPSRALRVGAEGLEEVDTQTLAIGDIIEVRLGDVVPVDGEVTEGRAVVNRAAITGESRPELVVPGSLVNAGETVVGSVMRVRTMKAGGDTRVGKLLHWVESEAERRAPVVQLADRIAGYFVLAVLFAAALTFGIWWSVAPELALAHTIALLVISCPCALGMATPLALTVGAGRAARRGIFIKHDDVLEELDRVQTVVFDKTGTLTQNQMRIVEIAGQADAIKAAVALEKHSAHPLAAAFRKENSELEASEIEEIAGSGIQGVVSGKLTRVGRPDWLGAPAEHVEKMVKMGLSPVAIELDGRVVCTLGLGDPLRPESFGVIQQLKARGLKTVLLSGDHPEIVQSVAQTLGIDQALGAETPESKREFIARLRESGPVLMIGDGVNDAAALQEANVGVAVHGGSDLNLVAADIFLTRPGLDAVLTLVEGAEVVRKVVRRNLIGSLIYNVLGVSAAAAGLVNPLVAAIAMPVSSLSVVASSLLQRSFEPKEVPDVHSLPSGAPGADSGCVSGRGVRVGHP</sequence>
<feature type="transmembrane region" description="Helical" evidence="15">
    <location>
        <begin position="160"/>
        <end position="185"/>
    </location>
</feature>
<feature type="transmembrane region" description="Helical" evidence="15">
    <location>
        <begin position="191"/>
        <end position="212"/>
    </location>
</feature>
<dbReference type="SUPFAM" id="SSF81653">
    <property type="entry name" value="Calcium ATPase, transduction domain A"/>
    <property type="match status" value="1"/>
</dbReference>
<comment type="similarity">
    <text evidence="2 15">Belongs to the cation transport ATPase (P-type) (TC 3.A.3) family. Type IB subfamily.</text>
</comment>
<dbReference type="EMBL" id="CP042467">
    <property type="protein sequence ID" value="QED27772.1"/>
    <property type="molecule type" value="Genomic_DNA"/>
</dbReference>
<feature type="transmembrane region" description="Helical" evidence="15">
    <location>
        <begin position="261"/>
        <end position="279"/>
    </location>
</feature>
<evidence type="ECO:0000256" key="16">
    <source>
        <dbReference type="SAM" id="MobiDB-lite"/>
    </source>
</evidence>
<evidence type="ECO:0000256" key="14">
    <source>
        <dbReference type="ARBA" id="ARBA00023136"/>
    </source>
</evidence>
<dbReference type="InterPro" id="IPR036412">
    <property type="entry name" value="HAD-like_sf"/>
</dbReference>
<dbReference type="SFLD" id="SFLDS00003">
    <property type="entry name" value="Haloacid_Dehalogenase"/>
    <property type="match status" value="1"/>
</dbReference>
<keyword evidence="19" id="KW-1185">Reference proteome</keyword>
<gene>
    <name evidence="18" type="primary">cadA</name>
    <name evidence="18" type="ORF">FRD01_11110</name>
</gene>
<feature type="transmembrane region" description="Helical" evidence="15">
    <location>
        <begin position="233"/>
        <end position="255"/>
    </location>
</feature>
<keyword evidence="10" id="KW-0460">Magnesium</keyword>
<dbReference type="SUPFAM" id="SSF55008">
    <property type="entry name" value="HMA, heavy metal-associated domain"/>
    <property type="match status" value="1"/>
</dbReference>
<dbReference type="Gene3D" id="3.40.50.1000">
    <property type="entry name" value="HAD superfamily/HAD-like"/>
    <property type="match status" value="1"/>
</dbReference>
<name>A0A5B8XPG1_9DELT</name>
<dbReference type="InterPro" id="IPR021993">
    <property type="entry name" value="ATPase-cat-bd"/>
</dbReference>
<dbReference type="EC" id="3.6.3.3" evidence="18"/>
<dbReference type="NCBIfam" id="TIGR01511">
    <property type="entry name" value="ATPase-IB1_Cu"/>
    <property type="match status" value="1"/>
</dbReference>
<dbReference type="NCBIfam" id="TIGR01525">
    <property type="entry name" value="ATPase-IB_hvy"/>
    <property type="match status" value="1"/>
</dbReference>
<proteinExistence type="inferred from homology"/>
<dbReference type="GO" id="GO:0016887">
    <property type="term" value="F:ATP hydrolysis activity"/>
    <property type="evidence" value="ECO:0007669"/>
    <property type="project" value="InterPro"/>
</dbReference>
<dbReference type="SFLD" id="SFLDG00002">
    <property type="entry name" value="C1.7:_P-type_atpase_like"/>
    <property type="match status" value="1"/>
</dbReference>
<dbReference type="InterPro" id="IPR018303">
    <property type="entry name" value="ATPase_P-typ_P_site"/>
</dbReference>
<dbReference type="Pfam" id="PF12156">
    <property type="entry name" value="ATPase-cat_bd"/>
    <property type="match status" value="1"/>
</dbReference>
<reference evidence="18 19" key="1">
    <citation type="submission" date="2019-08" db="EMBL/GenBank/DDBJ databases">
        <authorList>
            <person name="Liang Q."/>
        </authorList>
    </citation>
    <scope>NUCLEOTIDE SEQUENCE [LARGE SCALE GENOMIC DNA]</scope>
    <source>
        <strain evidence="18 19">V1718</strain>
    </source>
</reference>
<dbReference type="Proteomes" id="UP000321595">
    <property type="component" value="Chromosome"/>
</dbReference>